<comment type="caution">
    <text evidence="1">The sequence shown here is derived from an EMBL/GenBank/DDBJ whole genome shotgun (WGS) entry which is preliminary data.</text>
</comment>
<name>A0A2A4B3K2_9SPHN</name>
<protein>
    <submittedName>
        <fullName evidence="1">Uncharacterized protein</fullName>
    </submittedName>
</protein>
<organism evidence="1 2">
    <name type="scientific">Sphingomonas spermidinifaciens</name>
    <dbReference type="NCBI Taxonomy" id="1141889"/>
    <lineage>
        <taxon>Bacteria</taxon>
        <taxon>Pseudomonadati</taxon>
        <taxon>Pseudomonadota</taxon>
        <taxon>Alphaproteobacteria</taxon>
        <taxon>Sphingomonadales</taxon>
        <taxon>Sphingomonadaceae</taxon>
        <taxon>Sphingomonas</taxon>
    </lineage>
</organism>
<proteinExistence type="predicted"/>
<sequence length="67" mass="7428">MLRMKEIVRFARRHRWRAETVIMMPYDGVGGPATQLRRGRSVAGGDMNPGGCVTSFALFMLADRGAT</sequence>
<dbReference type="EMBL" id="NWMW01000002">
    <property type="protein sequence ID" value="PCD02264.1"/>
    <property type="molecule type" value="Genomic_DNA"/>
</dbReference>
<evidence type="ECO:0000313" key="1">
    <source>
        <dbReference type="EMBL" id="PCD02264.1"/>
    </source>
</evidence>
<accession>A0A2A4B3K2</accession>
<dbReference type="AlphaFoldDB" id="A0A2A4B3K2"/>
<evidence type="ECO:0000313" key="2">
    <source>
        <dbReference type="Proteomes" id="UP000218366"/>
    </source>
</evidence>
<dbReference type="RefSeq" id="WP_096343643.1">
    <property type="nucleotide sequence ID" value="NZ_NWMW01000002.1"/>
</dbReference>
<reference evidence="1 2" key="1">
    <citation type="submission" date="2017-09" db="EMBL/GenBank/DDBJ databases">
        <title>Sphingomonas spermidinifaciens 9NM-10, whole genome shotgun sequence.</title>
        <authorList>
            <person name="Feng G."/>
            <person name="Zhu H."/>
        </authorList>
    </citation>
    <scope>NUCLEOTIDE SEQUENCE [LARGE SCALE GENOMIC DNA]</scope>
    <source>
        <strain evidence="1 2">9NM-10</strain>
    </source>
</reference>
<keyword evidence="2" id="KW-1185">Reference proteome</keyword>
<gene>
    <name evidence="1" type="ORF">COC42_12495</name>
</gene>
<dbReference type="Proteomes" id="UP000218366">
    <property type="component" value="Unassembled WGS sequence"/>
</dbReference>